<dbReference type="Gene3D" id="3.30.1360.20">
    <property type="entry name" value="Transcriptional coactivator/pterin dehydratase"/>
    <property type="match status" value="1"/>
</dbReference>
<comment type="caution">
    <text evidence="5">The sequence shown here is derived from an EMBL/GenBank/DDBJ whole genome shotgun (WGS) entry which is preliminary data.</text>
</comment>
<evidence type="ECO:0000256" key="3">
    <source>
        <dbReference type="ARBA" id="ARBA00023239"/>
    </source>
</evidence>
<dbReference type="InterPro" id="IPR036428">
    <property type="entry name" value="PCD_sf"/>
</dbReference>
<accession>A0A927BRL3</accession>
<dbReference type="CDD" id="cd00488">
    <property type="entry name" value="PCD_DCoH"/>
    <property type="match status" value="1"/>
</dbReference>
<dbReference type="HAMAP" id="MF_00434">
    <property type="entry name" value="Pterin_4_alpha"/>
    <property type="match status" value="1"/>
</dbReference>
<reference evidence="5" key="1">
    <citation type="submission" date="2020-09" db="EMBL/GenBank/DDBJ databases">
        <title>A novel bacterium of genus Paenibacillus, isolated from South China Sea.</title>
        <authorList>
            <person name="Huang H."/>
            <person name="Mo K."/>
            <person name="Hu Y."/>
        </authorList>
    </citation>
    <scope>NUCLEOTIDE SEQUENCE</scope>
    <source>
        <strain evidence="5">IB182496</strain>
    </source>
</reference>
<evidence type="ECO:0000256" key="1">
    <source>
        <dbReference type="ARBA" id="ARBA00001554"/>
    </source>
</evidence>
<organism evidence="5 6">
    <name type="scientific">Paenibacillus sabuli</name>
    <dbReference type="NCBI Taxonomy" id="2772509"/>
    <lineage>
        <taxon>Bacteria</taxon>
        <taxon>Bacillati</taxon>
        <taxon>Bacillota</taxon>
        <taxon>Bacilli</taxon>
        <taxon>Bacillales</taxon>
        <taxon>Paenibacillaceae</taxon>
        <taxon>Paenibacillus</taxon>
    </lineage>
</organism>
<evidence type="ECO:0000256" key="4">
    <source>
        <dbReference type="HAMAP-Rule" id="MF_00434"/>
    </source>
</evidence>
<dbReference type="SUPFAM" id="SSF55248">
    <property type="entry name" value="PCD-like"/>
    <property type="match status" value="1"/>
</dbReference>
<keyword evidence="3 4" id="KW-0456">Lyase</keyword>
<proteinExistence type="inferred from homology"/>
<dbReference type="NCBIfam" id="NF002017">
    <property type="entry name" value="PRK00823.1-2"/>
    <property type="match status" value="1"/>
</dbReference>
<dbReference type="PANTHER" id="PTHR12599">
    <property type="entry name" value="PTERIN-4-ALPHA-CARBINOLAMINE DEHYDRATASE"/>
    <property type="match status" value="1"/>
</dbReference>
<dbReference type="Proteomes" id="UP000621560">
    <property type="component" value="Unassembled WGS sequence"/>
</dbReference>
<protein>
    <recommendedName>
        <fullName evidence="4">Putative pterin-4-alpha-carbinolamine dehydratase</fullName>
        <shortName evidence="4">PHS</shortName>
        <ecNumber evidence="4">4.2.1.96</ecNumber>
    </recommendedName>
    <alternativeName>
        <fullName evidence="4">4-alpha-hydroxy-tetrahydropterin dehydratase</fullName>
    </alternativeName>
    <alternativeName>
        <fullName evidence="4">Pterin carbinolamine dehydratase</fullName>
        <shortName evidence="4">PCD</shortName>
    </alternativeName>
</protein>
<sequence>MTDILSQAELEHALQTLEGWSSGPEQTIEKTYTLGSFPEAIARVAQAAEAAEEMQHHPRIVIDYKRVTLSLTTHDAGGVTQKDVDGARRLEAIFT</sequence>
<dbReference type="Pfam" id="PF01329">
    <property type="entry name" value="Pterin_4a"/>
    <property type="match status" value="1"/>
</dbReference>
<dbReference type="AlphaFoldDB" id="A0A927BRL3"/>
<dbReference type="InterPro" id="IPR001533">
    <property type="entry name" value="Pterin_deHydtase"/>
</dbReference>
<dbReference type="EC" id="4.2.1.96" evidence="4"/>
<dbReference type="RefSeq" id="WP_190917135.1">
    <property type="nucleotide sequence ID" value="NZ_JACXIZ010000016.1"/>
</dbReference>
<evidence type="ECO:0000256" key="2">
    <source>
        <dbReference type="ARBA" id="ARBA00006472"/>
    </source>
</evidence>
<comment type="catalytic activity">
    <reaction evidence="1 4">
        <text>(4aS,6R)-4a-hydroxy-L-erythro-5,6,7,8-tetrahydrobiopterin = (6R)-L-erythro-6,7-dihydrobiopterin + H2O</text>
        <dbReference type="Rhea" id="RHEA:11920"/>
        <dbReference type="ChEBI" id="CHEBI:15377"/>
        <dbReference type="ChEBI" id="CHEBI:15642"/>
        <dbReference type="ChEBI" id="CHEBI:43120"/>
        <dbReference type="EC" id="4.2.1.96"/>
    </reaction>
</comment>
<gene>
    <name evidence="5" type="ORF">IDH44_09825</name>
</gene>
<dbReference type="GO" id="GO:0008124">
    <property type="term" value="F:4-alpha-hydroxytetrahydrobiopterin dehydratase activity"/>
    <property type="evidence" value="ECO:0007669"/>
    <property type="project" value="UniProtKB-UniRule"/>
</dbReference>
<evidence type="ECO:0000313" key="5">
    <source>
        <dbReference type="EMBL" id="MBD2845486.1"/>
    </source>
</evidence>
<name>A0A927BRL3_9BACL</name>
<dbReference type="PANTHER" id="PTHR12599:SF0">
    <property type="entry name" value="PTERIN-4-ALPHA-CARBINOLAMINE DEHYDRATASE"/>
    <property type="match status" value="1"/>
</dbReference>
<evidence type="ECO:0000313" key="6">
    <source>
        <dbReference type="Proteomes" id="UP000621560"/>
    </source>
</evidence>
<keyword evidence="6" id="KW-1185">Reference proteome</keyword>
<dbReference type="GO" id="GO:0006729">
    <property type="term" value="P:tetrahydrobiopterin biosynthetic process"/>
    <property type="evidence" value="ECO:0007669"/>
    <property type="project" value="InterPro"/>
</dbReference>
<comment type="similarity">
    <text evidence="2 4">Belongs to the pterin-4-alpha-carbinolamine dehydratase family.</text>
</comment>
<dbReference type="EMBL" id="JACXIZ010000016">
    <property type="protein sequence ID" value="MBD2845486.1"/>
    <property type="molecule type" value="Genomic_DNA"/>
</dbReference>